<dbReference type="EMBL" id="CP144699">
    <property type="protein sequence ID" value="WVZ19385.1"/>
    <property type="molecule type" value="Genomic_DNA"/>
</dbReference>
<sequence>MVFDGVVGASVEEASDGGPLVPEPGVRLHDHFVFLRRKRPALDLWRQLIAPPQPARFPRSTRNGFAYEGPVSGPVSLNQPPQGFVFFGTPWPFYPIHYFLRRRHGVNNFSGQRRLAEREEGNIYIYI</sequence>
<dbReference type="AlphaFoldDB" id="A0AAQ3P0H6"/>
<evidence type="ECO:0000313" key="2">
    <source>
        <dbReference type="Proteomes" id="UP001374535"/>
    </source>
</evidence>
<gene>
    <name evidence="1" type="ORF">V8G54_006707</name>
</gene>
<protein>
    <submittedName>
        <fullName evidence="1">Uncharacterized protein</fullName>
    </submittedName>
</protein>
<keyword evidence="2" id="KW-1185">Reference proteome</keyword>
<name>A0AAQ3P0H6_VIGMU</name>
<evidence type="ECO:0000313" key="1">
    <source>
        <dbReference type="EMBL" id="WVZ19385.1"/>
    </source>
</evidence>
<dbReference type="Proteomes" id="UP001374535">
    <property type="component" value="Chromosome 2"/>
</dbReference>
<proteinExistence type="predicted"/>
<accession>A0AAQ3P0H6</accession>
<reference evidence="1 2" key="1">
    <citation type="journal article" date="2023" name="Life. Sci Alliance">
        <title>Evolutionary insights into 3D genome organization and epigenetic landscape of Vigna mungo.</title>
        <authorList>
            <person name="Junaid A."/>
            <person name="Singh B."/>
            <person name="Bhatia S."/>
        </authorList>
    </citation>
    <scope>NUCLEOTIDE SEQUENCE [LARGE SCALE GENOMIC DNA]</scope>
    <source>
        <strain evidence="1">Urdbean</strain>
    </source>
</reference>
<organism evidence="1 2">
    <name type="scientific">Vigna mungo</name>
    <name type="common">Black gram</name>
    <name type="synonym">Phaseolus mungo</name>
    <dbReference type="NCBI Taxonomy" id="3915"/>
    <lineage>
        <taxon>Eukaryota</taxon>
        <taxon>Viridiplantae</taxon>
        <taxon>Streptophyta</taxon>
        <taxon>Embryophyta</taxon>
        <taxon>Tracheophyta</taxon>
        <taxon>Spermatophyta</taxon>
        <taxon>Magnoliopsida</taxon>
        <taxon>eudicotyledons</taxon>
        <taxon>Gunneridae</taxon>
        <taxon>Pentapetalae</taxon>
        <taxon>rosids</taxon>
        <taxon>fabids</taxon>
        <taxon>Fabales</taxon>
        <taxon>Fabaceae</taxon>
        <taxon>Papilionoideae</taxon>
        <taxon>50 kb inversion clade</taxon>
        <taxon>NPAAA clade</taxon>
        <taxon>indigoferoid/millettioid clade</taxon>
        <taxon>Phaseoleae</taxon>
        <taxon>Vigna</taxon>
    </lineage>
</organism>